<reference evidence="1 2" key="1">
    <citation type="journal article" date="2020" name="IScience">
        <title>Genome Sequencing of the Endangered Kingdonia uniflora (Circaeasteraceae, Ranunculales) Reveals Potential Mechanisms of Evolutionary Specialization.</title>
        <authorList>
            <person name="Sun Y."/>
            <person name="Deng T."/>
            <person name="Zhang A."/>
            <person name="Moore M.J."/>
            <person name="Landis J.B."/>
            <person name="Lin N."/>
            <person name="Zhang H."/>
            <person name="Zhang X."/>
            <person name="Huang J."/>
            <person name="Zhang X."/>
            <person name="Sun H."/>
            <person name="Wang H."/>
        </authorList>
    </citation>
    <scope>NUCLEOTIDE SEQUENCE [LARGE SCALE GENOMIC DNA]</scope>
    <source>
        <strain evidence="1">TB1705</strain>
        <tissue evidence="1">Leaf</tissue>
    </source>
</reference>
<dbReference type="EMBL" id="JACGCM010001471">
    <property type="protein sequence ID" value="KAF6154648.1"/>
    <property type="molecule type" value="Genomic_DNA"/>
</dbReference>
<evidence type="ECO:0000313" key="1">
    <source>
        <dbReference type="EMBL" id="KAF6154648.1"/>
    </source>
</evidence>
<keyword evidence="2" id="KW-1185">Reference proteome</keyword>
<name>A0A7J7MIU6_9MAGN</name>
<accession>A0A7J7MIU6</accession>
<gene>
    <name evidence="1" type="ORF">GIB67_000532</name>
</gene>
<proteinExistence type="predicted"/>
<evidence type="ECO:0000313" key="2">
    <source>
        <dbReference type="Proteomes" id="UP000541444"/>
    </source>
</evidence>
<dbReference type="AlphaFoldDB" id="A0A7J7MIU6"/>
<dbReference type="Proteomes" id="UP000541444">
    <property type="component" value="Unassembled WGS sequence"/>
</dbReference>
<comment type="caution">
    <text evidence="1">The sequence shown here is derived from an EMBL/GenBank/DDBJ whole genome shotgun (WGS) entry which is preliminary data.</text>
</comment>
<sequence length="78" mass="8604">MEPSNHKYFDHGRTWLKGNMSGGQFTRQNSGARYSTTVVPDPTTTVVRTDSGYNSVVPGGYTCNLTSYGDSALPMFYK</sequence>
<protein>
    <submittedName>
        <fullName evidence="1">Uncharacterized protein</fullName>
    </submittedName>
</protein>
<organism evidence="1 2">
    <name type="scientific">Kingdonia uniflora</name>
    <dbReference type="NCBI Taxonomy" id="39325"/>
    <lineage>
        <taxon>Eukaryota</taxon>
        <taxon>Viridiplantae</taxon>
        <taxon>Streptophyta</taxon>
        <taxon>Embryophyta</taxon>
        <taxon>Tracheophyta</taxon>
        <taxon>Spermatophyta</taxon>
        <taxon>Magnoliopsida</taxon>
        <taxon>Ranunculales</taxon>
        <taxon>Circaeasteraceae</taxon>
        <taxon>Kingdonia</taxon>
    </lineage>
</organism>